<dbReference type="GO" id="GO:0016791">
    <property type="term" value="F:phosphatase activity"/>
    <property type="evidence" value="ECO:0007669"/>
    <property type="project" value="TreeGrafter"/>
</dbReference>
<evidence type="ECO:0000259" key="2">
    <source>
        <dbReference type="PROSITE" id="PS51746"/>
    </source>
</evidence>
<dbReference type="InterPro" id="IPR036457">
    <property type="entry name" value="PPM-type-like_dom_sf"/>
</dbReference>
<evidence type="ECO:0000313" key="4">
    <source>
        <dbReference type="Proteomes" id="UP000319576"/>
    </source>
</evidence>
<dbReference type="RefSeq" id="WP_145240008.1">
    <property type="nucleotide sequence ID" value="NZ_CP036273.1"/>
</dbReference>
<dbReference type="PANTHER" id="PTHR43156:SF2">
    <property type="entry name" value="STAGE II SPORULATION PROTEIN E"/>
    <property type="match status" value="1"/>
</dbReference>
<dbReference type="KEGG" id="uli:ETAA1_31830"/>
<keyword evidence="1 3" id="KW-0378">Hydrolase</keyword>
<accession>A0A517XUN4</accession>
<dbReference type="EMBL" id="CP036273">
    <property type="protein sequence ID" value="QDU21218.1"/>
    <property type="molecule type" value="Genomic_DNA"/>
</dbReference>
<feature type="domain" description="PPM-type phosphatase" evidence="2">
    <location>
        <begin position="215"/>
        <end position="432"/>
    </location>
</feature>
<dbReference type="PROSITE" id="PS51746">
    <property type="entry name" value="PPM_2"/>
    <property type="match status" value="1"/>
</dbReference>
<evidence type="ECO:0000313" key="3">
    <source>
        <dbReference type="EMBL" id="QDU21218.1"/>
    </source>
</evidence>
<dbReference type="SUPFAM" id="SSF55781">
    <property type="entry name" value="GAF domain-like"/>
    <property type="match status" value="1"/>
</dbReference>
<reference evidence="3 4" key="1">
    <citation type="submission" date="2019-02" db="EMBL/GenBank/DDBJ databases">
        <title>Deep-cultivation of Planctomycetes and their phenomic and genomic characterization uncovers novel biology.</title>
        <authorList>
            <person name="Wiegand S."/>
            <person name="Jogler M."/>
            <person name="Boedeker C."/>
            <person name="Pinto D."/>
            <person name="Vollmers J."/>
            <person name="Rivas-Marin E."/>
            <person name="Kohn T."/>
            <person name="Peeters S.H."/>
            <person name="Heuer A."/>
            <person name="Rast P."/>
            <person name="Oberbeckmann S."/>
            <person name="Bunk B."/>
            <person name="Jeske O."/>
            <person name="Meyerdierks A."/>
            <person name="Storesund J.E."/>
            <person name="Kallscheuer N."/>
            <person name="Luecker S."/>
            <person name="Lage O.M."/>
            <person name="Pohl T."/>
            <person name="Merkel B.J."/>
            <person name="Hornburger P."/>
            <person name="Mueller R.-W."/>
            <person name="Bruemmer F."/>
            <person name="Labrenz M."/>
            <person name="Spormann A.M."/>
            <person name="Op den Camp H."/>
            <person name="Overmann J."/>
            <person name="Amann R."/>
            <person name="Jetten M.S.M."/>
            <person name="Mascher T."/>
            <person name="Medema M.H."/>
            <person name="Devos D.P."/>
            <person name="Kaster A.-K."/>
            <person name="Ovreas L."/>
            <person name="Rohde M."/>
            <person name="Galperin M.Y."/>
            <person name="Jogler C."/>
        </authorList>
    </citation>
    <scope>NUCLEOTIDE SEQUENCE [LARGE SCALE GENOMIC DNA]</scope>
    <source>
        <strain evidence="3 4">ETA_A1</strain>
    </source>
</reference>
<organism evidence="3 4">
    <name type="scientific">Urbifossiella limnaea</name>
    <dbReference type="NCBI Taxonomy" id="2528023"/>
    <lineage>
        <taxon>Bacteria</taxon>
        <taxon>Pseudomonadati</taxon>
        <taxon>Planctomycetota</taxon>
        <taxon>Planctomycetia</taxon>
        <taxon>Gemmatales</taxon>
        <taxon>Gemmataceae</taxon>
        <taxon>Urbifossiella</taxon>
    </lineage>
</organism>
<gene>
    <name evidence="3" type="primary">rsbU_2</name>
    <name evidence="3" type="ORF">ETAA1_31830</name>
</gene>
<dbReference type="InterPro" id="IPR001932">
    <property type="entry name" value="PPM-type_phosphatase-like_dom"/>
</dbReference>
<dbReference type="EC" id="3.1.3.3" evidence="3"/>
<name>A0A517XUN4_9BACT</name>
<dbReference type="Gene3D" id="3.60.40.10">
    <property type="entry name" value="PPM-type phosphatase domain"/>
    <property type="match status" value="1"/>
</dbReference>
<evidence type="ECO:0000256" key="1">
    <source>
        <dbReference type="ARBA" id="ARBA00022801"/>
    </source>
</evidence>
<dbReference type="AlphaFoldDB" id="A0A517XUN4"/>
<dbReference type="SMART" id="SM00331">
    <property type="entry name" value="PP2C_SIG"/>
    <property type="match status" value="1"/>
</dbReference>
<dbReference type="InterPro" id="IPR029016">
    <property type="entry name" value="GAF-like_dom_sf"/>
</dbReference>
<dbReference type="SUPFAM" id="SSF81606">
    <property type="entry name" value="PP2C-like"/>
    <property type="match status" value="1"/>
</dbReference>
<sequence>MSATSNPFDTESRNWRGRLAASVELMRALSRSSDPQEMYGLFSRRMDELFPVTRRLSLSRRGLRPPEYRVTRCSLWKDAANPWTEPERLPVHRGGVLAELLYADEPRLIPDLRLLDDDDPAVVYLAGQRSVLVIPHFEQGLAVNAIVLAREEPDAFSRDQLPDLVMLSNLFGRATQTLVLSQAVKGAFDAADFEMKAVADIQKALLPDAVPRVPGIDVAVDYRAAARAGGDYYDFFPLPGGKLGVLIADASGHGAPAAVLMAMTHSIAHTLPEADRARPHGLLTQLNAHLARRYTRPTGSFVTAFAAVFDPANHSLTYSSAGHAPPLVARADGTRATLNRAQKLPLGIKPTETYTEQTATFQPGDRVVLVTDGILEAANAAGDMFGTAGVGAALRPVCDAATDDLAALLATWAAHTAGVPTTDDRTVVVVRATGGEP</sequence>
<dbReference type="Pfam" id="PF07228">
    <property type="entry name" value="SpoIIE"/>
    <property type="match status" value="1"/>
</dbReference>
<dbReference type="OrthoDB" id="247273at2"/>
<keyword evidence="4" id="KW-1185">Reference proteome</keyword>
<proteinExistence type="predicted"/>
<dbReference type="Gene3D" id="3.30.450.40">
    <property type="match status" value="1"/>
</dbReference>
<dbReference type="InterPro" id="IPR052016">
    <property type="entry name" value="Bact_Sigma-Reg"/>
</dbReference>
<protein>
    <submittedName>
        <fullName evidence="3">Phosphoserine phosphatase RsbU</fullName>
        <ecNumber evidence="3">3.1.3.3</ecNumber>
    </submittedName>
</protein>
<dbReference type="PANTHER" id="PTHR43156">
    <property type="entry name" value="STAGE II SPORULATION PROTEIN E-RELATED"/>
    <property type="match status" value="1"/>
</dbReference>
<dbReference type="Proteomes" id="UP000319576">
    <property type="component" value="Chromosome"/>
</dbReference>